<evidence type="ECO:0000259" key="1">
    <source>
        <dbReference type="Pfam" id="PF01408"/>
    </source>
</evidence>
<dbReference type="InterPro" id="IPR036291">
    <property type="entry name" value="NAD(P)-bd_dom_sf"/>
</dbReference>
<dbReference type="GO" id="GO:0000166">
    <property type="term" value="F:nucleotide binding"/>
    <property type="evidence" value="ECO:0007669"/>
    <property type="project" value="InterPro"/>
</dbReference>
<organism evidence="3 4">
    <name type="scientific">Isachenkonia alkalipeptolytica</name>
    <dbReference type="NCBI Taxonomy" id="2565777"/>
    <lineage>
        <taxon>Bacteria</taxon>
        <taxon>Bacillati</taxon>
        <taxon>Bacillota</taxon>
        <taxon>Clostridia</taxon>
        <taxon>Eubacteriales</taxon>
        <taxon>Clostridiaceae</taxon>
        <taxon>Isachenkonia</taxon>
    </lineage>
</organism>
<dbReference type="RefSeq" id="WP_160723584.1">
    <property type="nucleotide sequence ID" value="NZ_SUMG01000042.1"/>
</dbReference>
<dbReference type="EMBL" id="SUMG01000042">
    <property type="protein sequence ID" value="NBG89673.1"/>
    <property type="molecule type" value="Genomic_DNA"/>
</dbReference>
<accession>A0AA43XMQ6</accession>
<sequence length="319" mass="36560">MKNVYNVGIIGVGVVGERLIKTFNQNPRFRIIQITDNNPDRLKEMGEKYDLTMVDHYQQILDNALVDLVYLAVPPKHHHEIGMNIIQSGKAFFCEKPLANSTKEALELYTGAQEKRIINAMNFPLPYSNAVKKAENLIQENFIGKLRRVELIGYFAEWPRHWQQNPWIDTKEQGGFTREVFTHYIQLIHRFYGNIFDIHSQIKYPGDEELSERELLATGCLSNGVNVLINGLCDVGREDFLSLTLIGEKGVIALRNWRHIWIAQKDEILKQLPAEDENTTERIAGELAKALDGEPANLVTFKEGYETHGTIEELLKGRE</sequence>
<gene>
    <name evidence="3" type="ORF">ISALK_14400</name>
</gene>
<comment type="caution">
    <text evidence="3">The sequence shown here is derived from an EMBL/GenBank/DDBJ whole genome shotgun (WGS) entry which is preliminary data.</text>
</comment>
<dbReference type="AlphaFoldDB" id="A0AA43XMQ6"/>
<dbReference type="SUPFAM" id="SSF51735">
    <property type="entry name" value="NAD(P)-binding Rossmann-fold domains"/>
    <property type="match status" value="1"/>
</dbReference>
<proteinExistence type="predicted"/>
<evidence type="ECO:0000313" key="3">
    <source>
        <dbReference type="EMBL" id="NBG89673.1"/>
    </source>
</evidence>
<dbReference type="Pfam" id="PF22725">
    <property type="entry name" value="GFO_IDH_MocA_C3"/>
    <property type="match status" value="1"/>
</dbReference>
<dbReference type="Gene3D" id="3.30.360.10">
    <property type="entry name" value="Dihydrodipicolinate Reductase, domain 2"/>
    <property type="match status" value="1"/>
</dbReference>
<name>A0AA43XMQ6_9CLOT</name>
<dbReference type="Pfam" id="PF01408">
    <property type="entry name" value="GFO_IDH_MocA"/>
    <property type="match status" value="1"/>
</dbReference>
<dbReference type="Gene3D" id="3.40.50.720">
    <property type="entry name" value="NAD(P)-binding Rossmann-like Domain"/>
    <property type="match status" value="1"/>
</dbReference>
<dbReference type="PANTHER" id="PTHR43377">
    <property type="entry name" value="BILIVERDIN REDUCTASE A"/>
    <property type="match status" value="1"/>
</dbReference>
<keyword evidence="4" id="KW-1185">Reference proteome</keyword>
<protein>
    <submittedName>
        <fullName evidence="3">Gfo/Idh/MocA family oxidoreductase</fullName>
    </submittedName>
</protein>
<feature type="domain" description="GFO/IDH/MocA-like oxidoreductase" evidence="2">
    <location>
        <begin position="132"/>
        <end position="252"/>
    </location>
</feature>
<dbReference type="InterPro" id="IPR051450">
    <property type="entry name" value="Gfo/Idh/MocA_Oxidoreductases"/>
</dbReference>
<dbReference type="PANTHER" id="PTHR43377:SF1">
    <property type="entry name" value="BILIVERDIN REDUCTASE A"/>
    <property type="match status" value="1"/>
</dbReference>
<reference evidence="3 4" key="1">
    <citation type="submission" date="2019-04" db="EMBL/GenBank/DDBJ databases">
        <title>Isachenkonia alkalipeptolytica gen. nov. sp. nov. a new anaerobic, alkiliphilic organothrophic bacterium capable to reduce synthesized ferrihydrite isolated from a soda lake.</title>
        <authorList>
            <person name="Toshchakov S.V."/>
            <person name="Zavarzina D.G."/>
            <person name="Zhilina T.N."/>
            <person name="Kostrikina N.A."/>
            <person name="Kublanov I.V."/>
        </authorList>
    </citation>
    <scope>NUCLEOTIDE SEQUENCE [LARGE SCALE GENOMIC DNA]</scope>
    <source>
        <strain evidence="3 4">Z-1701</strain>
    </source>
</reference>
<feature type="domain" description="Gfo/Idh/MocA-like oxidoreductase N-terminal" evidence="1">
    <location>
        <begin position="6"/>
        <end position="118"/>
    </location>
</feature>
<evidence type="ECO:0000259" key="2">
    <source>
        <dbReference type="Pfam" id="PF22725"/>
    </source>
</evidence>
<evidence type="ECO:0000313" key="4">
    <source>
        <dbReference type="Proteomes" id="UP000449710"/>
    </source>
</evidence>
<dbReference type="InterPro" id="IPR055170">
    <property type="entry name" value="GFO_IDH_MocA-like_dom"/>
</dbReference>
<dbReference type="InterPro" id="IPR000683">
    <property type="entry name" value="Gfo/Idh/MocA-like_OxRdtase_N"/>
</dbReference>
<dbReference type="SUPFAM" id="SSF55347">
    <property type="entry name" value="Glyceraldehyde-3-phosphate dehydrogenase-like, C-terminal domain"/>
    <property type="match status" value="1"/>
</dbReference>
<dbReference type="Proteomes" id="UP000449710">
    <property type="component" value="Unassembled WGS sequence"/>
</dbReference>